<dbReference type="GO" id="GO:0000712">
    <property type="term" value="P:resolution of meiotic recombination intermediates"/>
    <property type="evidence" value="ECO:0007669"/>
    <property type="project" value="TreeGrafter"/>
</dbReference>
<gene>
    <name evidence="5" type="ORF">FCALED_LOCUS8149</name>
</gene>
<dbReference type="GO" id="GO:0003684">
    <property type="term" value="F:damaged DNA binding"/>
    <property type="evidence" value="ECO:0007669"/>
    <property type="project" value="TreeGrafter"/>
</dbReference>
<dbReference type="OrthoDB" id="361020at2759"/>
<evidence type="ECO:0000256" key="3">
    <source>
        <dbReference type="ARBA" id="ARBA00023204"/>
    </source>
</evidence>
<evidence type="ECO:0000313" key="6">
    <source>
        <dbReference type="Proteomes" id="UP000789570"/>
    </source>
</evidence>
<dbReference type="GO" id="GO:0003697">
    <property type="term" value="F:single-stranded DNA binding"/>
    <property type="evidence" value="ECO:0007669"/>
    <property type="project" value="TreeGrafter"/>
</dbReference>
<dbReference type="EMBL" id="CAJVPQ010002314">
    <property type="protein sequence ID" value="CAG8592159.1"/>
    <property type="molecule type" value="Genomic_DNA"/>
</dbReference>
<feature type="region of interest" description="Disordered" evidence="4">
    <location>
        <begin position="485"/>
        <end position="535"/>
    </location>
</feature>
<dbReference type="PANTHER" id="PTHR10150">
    <property type="entry name" value="DNA REPAIR ENDONUCLEASE XPF"/>
    <property type="match status" value="1"/>
</dbReference>
<proteinExistence type="predicted"/>
<keyword evidence="2" id="KW-0378">Hydrolase</keyword>
<evidence type="ECO:0000256" key="4">
    <source>
        <dbReference type="SAM" id="MobiDB-lite"/>
    </source>
</evidence>
<keyword evidence="1" id="KW-0227">DNA damage</keyword>
<evidence type="ECO:0000256" key="1">
    <source>
        <dbReference type="ARBA" id="ARBA00022763"/>
    </source>
</evidence>
<dbReference type="AlphaFoldDB" id="A0A9N9CAJ2"/>
<dbReference type="GO" id="GO:0000110">
    <property type="term" value="C:nucleotide-excision repair factor 1 complex"/>
    <property type="evidence" value="ECO:0007669"/>
    <property type="project" value="TreeGrafter"/>
</dbReference>
<reference evidence="5" key="1">
    <citation type="submission" date="2021-06" db="EMBL/GenBank/DDBJ databases">
        <authorList>
            <person name="Kallberg Y."/>
            <person name="Tangrot J."/>
            <person name="Rosling A."/>
        </authorList>
    </citation>
    <scope>NUCLEOTIDE SEQUENCE</scope>
    <source>
        <strain evidence="5">UK204</strain>
    </source>
</reference>
<protein>
    <submittedName>
        <fullName evidence="5">11965_t:CDS:1</fullName>
    </submittedName>
</protein>
<name>A0A9N9CAJ2_9GLOM</name>
<organism evidence="5 6">
    <name type="scientific">Funneliformis caledonium</name>
    <dbReference type="NCBI Taxonomy" id="1117310"/>
    <lineage>
        <taxon>Eukaryota</taxon>
        <taxon>Fungi</taxon>
        <taxon>Fungi incertae sedis</taxon>
        <taxon>Mucoromycota</taxon>
        <taxon>Glomeromycotina</taxon>
        <taxon>Glomeromycetes</taxon>
        <taxon>Glomerales</taxon>
        <taxon>Glomeraceae</taxon>
        <taxon>Funneliformis</taxon>
    </lineage>
</organism>
<accession>A0A9N9CAJ2</accession>
<dbReference type="Proteomes" id="UP000789570">
    <property type="component" value="Unassembled WGS sequence"/>
</dbReference>
<feature type="compositionally biased region" description="Low complexity" evidence="4">
    <location>
        <begin position="526"/>
        <end position="535"/>
    </location>
</feature>
<keyword evidence="3" id="KW-0234">DNA repair</keyword>
<sequence>MSSSINYSFTGEKCLPAETSTGTRSQIELSFFKSRLNSCSNTINSFPCSLTDSSHIPSIHLPNPSTLPLEFHRYILEEILSEDGLLILSRGLGLRRIICALIRIYSDRGSLVILLNANGHELSCIKEEIAEGGVKKPGLRVVNNESNAKERSELYVSGGILSITSRILIIDLLQKRIPTYLITGILIMHAERFHVIIRNCLEQHEADVIELHQSLSPSMNEIQAAITECIEACLSEIKKVNGNWLDVDDLTVENSFFRSFDVILRQQLEPFWHRVSSKTKLLVNDLTTLRKLLGYLVGYDCVSFNSFLETIITSQTPTSALSHQQQSPWLSLDAGNTIFSAARRRVFIRTLNTNANVNNNTNNNSTLDQIQPDAPSSEFPPGIQPILEELPKWNLLAETLQEIESDIIDHNKIISTEGKANNNTVLIMVENERECSQLREYLSTMHIAEQQGLSKGGFMLRRLLKNYFRWKSGLSKVSNKMFIESNKESGGGRNINSGKGNEQPKRGIFQRGQQPSNKRRRVRGGSSTATLSTNTTRNTNVKTLEEEAQEIANFINSNPTISETSSAAAPMAVAGSLKDNALTTHHSSYYDDEFDVYRTLHPDIPCLVYFMMYENSIEEQKYLSVIRREKEAFEKLIKEKSVNIQH</sequence>
<keyword evidence="6" id="KW-1185">Reference proteome</keyword>
<evidence type="ECO:0000256" key="2">
    <source>
        <dbReference type="ARBA" id="ARBA00022801"/>
    </source>
</evidence>
<dbReference type="GO" id="GO:0000014">
    <property type="term" value="F:single-stranded DNA endodeoxyribonuclease activity"/>
    <property type="evidence" value="ECO:0007669"/>
    <property type="project" value="TreeGrafter"/>
</dbReference>
<comment type="caution">
    <text evidence="5">The sequence shown here is derived from an EMBL/GenBank/DDBJ whole genome shotgun (WGS) entry which is preliminary data.</text>
</comment>
<evidence type="ECO:0000313" key="5">
    <source>
        <dbReference type="EMBL" id="CAG8592159.1"/>
    </source>
</evidence>
<dbReference type="GO" id="GO:0000724">
    <property type="term" value="P:double-strand break repair via homologous recombination"/>
    <property type="evidence" value="ECO:0007669"/>
    <property type="project" value="TreeGrafter"/>
</dbReference>
<dbReference type="GO" id="GO:1901255">
    <property type="term" value="P:nucleotide-excision repair involved in interstrand cross-link repair"/>
    <property type="evidence" value="ECO:0007669"/>
    <property type="project" value="TreeGrafter"/>
</dbReference>
<dbReference type="PANTHER" id="PTHR10150:SF0">
    <property type="entry name" value="DNA REPAIR ENDONUCLEASE XPF"/>
    <property type="match status" value="1"/>
</dbReference>